<dbReference type="Pfam" id="PF03358">
    <property type="entry name" value="FMN_red"/>
    <property type="match status" value="1"/>
</dbReference>
<keyword evidence="4" id="KW-0560">Oxidoreductase</keyword>
<dbReference type="AlphaFoldDB" id="A0A142JLC6"/>
<dbReference type="InterPro" id="IPR051814">
    <property type="entry name" value="NAD(P)H-dep_FMN_reductase"/>
</dbReference>
<dbReference type="InterPro" id="IPR005025">
    <property type="entry name" value="FMN_Rdtase-like_dom"/>
</dbReference>
<dbReference type="RefSeq" id="WP_062800418.1">
    <property type="nucleotide sequence ID" value="NZ_CP014844.1"/>
</dbReference>
<evidence type="ECO:0000313" key="6">
    <source>
        <dbReference type="EMBL" id="AMR78888.1"/>
    </source>
</evidence>
<sequence length="207" mass="21570">MSILTLSGSPSAQSRSGLVLAHLRAALEAAGERTRHLDLRDLPAGPLLAARTDDPAIDAAMRAVAEAQVVVLATPVYKAAYSGLLKAFLDLLPQTGLRDKIVLPIATGGSLAHALAIDYALRPVLAALGSRQILPGIFAVDQQIEAVDAAGARQARFDAALTARLDEGVLRVRDALAHARIEVPLDVVPGAYVHRAAAIAVAERCSA</sequence>
<organism evidence="6 7">
    <name type="scientific">Cupriavidus nantongensis</name>
    <dbReference type="NCBI Taxonomy" id="1796606"/>
    <lineage>
        <taxon>Bacteria</taxon>
        <taxon>Pseudomonadati</taxon>
        <taxon>Pseudomonadota</taxon>
        <taxon>Betaproteobacteria</taxon>
        <taxon>Burkholderiales</taxon>
        <taxon>Burkholderiaceae</taxon>
        <taxon>Cupriavidus</taxon>
    </lineage>
</organism>
<dbReference type="InterPro" id="IPR029039">
    <property type="entry name" value="Flavoprotein-like_sf"/>
</dbReference>
<dbReference type="OrthoDB" id="1643408at2"/>
<dbReference type="InterPro" id="IPR020048">
    <property type="entry name" value="NADPH-dep_FMN_reduc_SsuE"/>
</dbReference>
<evidence type="ECO:0000313" key="7">
    <source>
        <dbReference type="Proteomes" id="UP000075238"/>
    </source>
</evidence>
<dbReference type="EMBL" id="CP014844">
    <property type="protein sequence ID" value="AMR78888.1"/>
    <property type="molecule type" value="Genomic_DNA"/>
</dbReference>
<dbReference type="GO" id="GO:0008752">
    <property type="term" value="F:FMN reductase [NAD(P)H] activity"/>
    <property type="evidence" value="ECO:0007669"/>
    <property type="project" value="InterPro"/>
</dbReference>
<feature type="domain" description="NADPH-dependent FMN reductase-like" evidence="5">
    <location>
        <begin position="1"/>
        <end position="143"/>
    </location>
</feature>
<dbReference type="PANTHER" id="PTHR43408">
    <property type="entry name" value="FMN REDUCTASE (NADPH)"/>
    <property type="match status" value="1"/>
</dbReference>
<reference evidence="6 7" key="1">
    <citation type="submission" date="2016-03" db="EMBL/GenBank/DDBJ databases">
        <title>Complete genome sequence of a novel chlorpyrifos degrading bacterium, Cupriavidus nantongensis sp. X1.</title>
        <authorList>
            <person name="Fang L."/>
        </authorList>
    </citation>
    <scope>NUCLEOTIDE SEQUENCE [LARGE SCALE GENOMIC DNA]</scope>
    <source>
        <strain evidence="6 7">X1</strain>
    </source>
</reference>
<gene>
    <name evidence="6" type="ORF">A2G96_14690</name>
</gene>
<dbReference type="STRING" id="1796606.A2G96_14690"/>
<evidence type="ECO:0000256" key="1">
    <source>
        <dbReference type="ARBA" id="ARBA00005990"/>
    </source>
</evidence>
<dbReference type="NCBIfam" id="TIGR03567">
    <property type="entry name" value="FMN_reduc_SsuE"/>
    <property type="match status" value="1"/>
</dbReference>
<accession>A0A142JLC6</accession>
<name>A0A142JLC6_9BURK</name>
<protein>
    <submittedName>
        <fullName evidence="6">FMN reductase (NADPH)</fullName>
    </submittedName>
</protein>
<evidence type="ECO:0000256" key="4">
    <source>
        <dbReference type="ARBA" id="ARBA00023002"/>
    </source>
</evidence>
<keyword evidence="7" id="KW-1185">Reference proteome</keyword>
<dbReference type="SUPFAM" id="SSF52218">
    <property type="entry name" value="Flavoproteins"/>
    <property type="match status" value="1"/>
</dbReference>
<evidence type="ECO:0000259" key="5">
    <source>
        <dbReference type="Pfam" id="PF03358"/>
    </source>
</evidence>
<dbReference type="PANTHER" id="PTHR43408:SF1">
    <property type="entry name" value="FMN REDUCTASE (NADPH)"/>
    <property type="match status" value="1"/>
</dbReference>
<keyword evidence="3" id="KW-0288">FMN</keyword>
<dbReference type="GO" id="GO:0046306">
    <property type="term" value="P:alkanesulfonate catabolic process"/>
    <property type="evidence" value="ECO:0007669"/>
    <property type="project" value="InterPro"/>
</dbReference>
<dbReference type="Proteomes" id="UP000075238">
    <property type="component" value="Chromosome 1"/>
</dbReference>
<evidence type="ECO:0000256" key="3">
    <source>
        <dbReference type="ARBA" id="ARBA00022643"/>
    </source>
</evidence>
<proteinExistence type="inferred from homology"/>
<keyword evidence="2" id="KW-0285">Flavoprotein</keyword>
<comment type="similarity">
    <text evidence="1">Belongs to the SsuE family.</text>
</comment>
<dbReference type="KEGG" id="cnan:A2G96_14690"/>
<evidence type="ECO:0000256" key="2">
    <source>
        <dbReference type="ARBA" id="ARBA00022630"/>
    </source>
</evidence>
<dbReference type="Gene3D" id="3.40.50.360">
    <property type="match status" value="1"/>
</dbReference>